<feature type="transmembrane region" description="Helical" evidence="1">
    <location>
        <begin position="138"/>
        <end position="159"/>
    </location>
</feature>
<feature type="transmembrane region" description="Helical" evidence="1">
    <location>
        <begin position="6"/>
        <end position="24"/>
    </location>
</feature>
<keyword evidence="1" id="KW-1133">Transmembrane helix</keyword>
<dbReference type="PANTHER" id="PTHR46211">
    <property type="entry name" value="GLYCEROPHOSPHORYL DIESTER PHOSPHODIESTERASE"/>
    <property type="match status" value="1"/>
</dbReference>
<reference evidence="3" key="1">
    <citation type="submission" date="2020-02" db="EMBL/GenBank/DDBJ databases">
        <title>Novel Insights Into The Classification of Staphylococcal Beta-Lactamases In Relation To The Cefazolin Inoculum Effect.</title>
        <authorList>
            <person name="Carvajal L.P."/>
            <person name="Rincon S."/>
            <person name="Echeverri A."/>
            <person name="Porras J."/>
            <person name="Rios R."/>
            <person name="Ordonez K."/>
            <person name="Seas C."/>
            <person name="Gomez-Villegas S."/>
            <person name="Diaz L."/>
            <person name="Arias C.A."/>
            <person name="Reyes J."/>
        </authorList>
    </citation>
    <scope>NUCLEOTIDE SEQUENCE</scope>
    <source>
        <strain evidence="3">UG241</strain>
    </source>
</reference>
<dbReference type="CDD" id="cd08579">
    <property type="entry name" value="GDPD_memb_like"/>
    <property type="match status" value="1"/>
</dbReference>
<gene>
    <name evidence="3" type="ORF">G0Y31_01155</name>
</gene>
<evidence type="ECO:0000313" key="3">
    <source>
        <dbReference type="EMBL" id="NGG24575.1"/>
    </source>
</evidence>
<feature type="transmembrane region" description="Helical" evidence="1">
    <location>
        <begin position="45"/>
        <end position="69"/>
    </location>
</feature>
<name>A0A6G4N1W3_STAAU</name>
<dbReference type="InterPro" id="IPR030395">
    <property type="entry name" value="GP_PDE_dom"/>
</dbReference>
<dbReference type="Pfam" id="PF10110">
    <property type="entry name" value="GPDPase_memb"/>
    <property type="match status" value="1"/>
</dbReference>
<dbReference type="EMBL" id="JAAJBW010000013">
    <property type="protein sequence ID" value="NGG24575.1"/>
    <property type="molecule type" value="Genomic_DNA"/>
</dbReference>
<evidence type="ECO:0000259" key="2">
    <source>
        <dbReference type="PROSITE" id="PS51704"/>
    </source>
</evidence>
<dbReference type="InterPro" id="IPR017946">
    <property type="entry name" value="PLC-like_Pdiesterase_TIM-brl"/>
</dbReference>
<dbReference type="AlphaFoldDB" id="A0A6G4N1W3"/>
<dbReference type="GO" id="GO:0006629">
    <property type="term" value="P:lipid metabolic process"/>
    <property type="evidence" value="ECO:0007669"/>
    <property type="project" value="InterPro"/>
</dbReference>
<feature type="transmembrane region" description="Helical" evidence="1">
    <location>
        <begin position="81"/>
        <end position="101"/>
    </location>
</feature>
<dbReference type="PROSITE" id="PS51704">
    <property type="entry name" value="GP_PDE"/>
    <property type="match status" value="1"/>
</dbReference>
<dbReference type="SUPFAM" id="SSF51695">
    <property type="entry name" value="PLC-like phosphodiesterases"/>
    <property type="match status" value="1"/>
</dbReference>
<accession>A0A6G4N1W3</accession>
<protein>
    <submittedName>
        <fullName evidence="3">Glycerophosphodiester phosphodiesterase</fullName>
    </submittedName>
</protein>
<sequence>TFMIAVFILNFKLIFTLPLTILNRQSLFKNMRLSWQITKRNKFRLVIEIVILELIIGAILTLIISGATYLAICVDEEGDKFLVSSILFVVLKSALFFYYLFTKLSLISVLVLHLKQENVLDQPGLEFKYPKPKRKSRFFIISMVLAVTCFIVYNMYLLYNNTINTNISIIGHRGFEDKGVENSIPSLKAAAKANVEYVELDTIMTKDKQFVVSHDNNLKRLTGVNKNISESNFKDVVGLKMRQNGHEAKLVSLDEFIETAKQSNVKLLVELKPHGKEPADYTQRVIDILKKHGVEHQYRVMSLDYDVMTKLKKEAPYLKCGYIIPLQFGHFKETSLDFFVIEDFSYSPRLVNQAHLENKEVYTWTINGEEDLTKYLQTNVDGIITDDPALADQIKEEKKDETYFDRSIRILFE</sequence>
<keyword evidence="1" id="KW-0812">Transmembrane</keyword>
<comment type="caution">
    <text evidence="3">The sequence shown here is derived from an EMBL/GenBank/DDBJ whole genome shotgun (WGS) entry which is preliminary data.</text>
</comment>
<feature type="domain" description="GP-PDE" evidence="2">
    <location>
        <begin position="167"/>
        <end position="395"/>
    </location>
</feature>
<dbReference type="Gene3D" id="3.20.20.190">
    <property type="entry name" value="Phosphatidylinositol (PI) phosphodiesterase"/>
    <property type="match status" value="1"/>
</dbReference>
<evidence type="ECO:0000256" key="1">
    <source>
        <dbReference type="SAM" id="Phobius"/>
    </source>
</evidence>
<dbReference type="PANTHER" id="PTHR46211:SF8">
    <property type="entry name" value="PHOSPHODIESTERASE"/>
    <property type="match status" value="1"/>
</dbReference>
<organism evidence="3">
    <name type="scientific">Staphylococcus aureus</name>
    <dbReference type="NCBI Taxonomy" id="1280"/>
    <lineage>
        <taxon>Bacteria</taxon>
        <taxon>Bacillati</taxon>
        <taxon>Bacillota</taxon>
        <taxon>Bacilli</taxon>
        <taxon>Bacillales</taxon>
        <taxon>Staphylococcaceae</taxon>
        <taxon>Staphylococcus</taxon>
    </lineage>
</organism>
<keyword evidence="1" id="KW-0472">Membrane</keyword>
<proteinExistence type="predicted"/>
<dbReference type="GO" id="GO:0008081">
    <property type="term" value="F:phosphoric diester hydrolase activity"/>
    <property type="evidence" value="ECO:0007669"/>
    <property type="project" value="InterPro"/>
</dbReference>
<feature type="non-terminal residue" evidence="3">
    <location>
        <position position="1"/>
    </location>
</feature>
<dbReference type="Pfam" id="PF03009">
    <property type="entry name" value="GDPD"/>
    <property type="match status" value="1"/>
</dbReference>
<dbReference type="InterPro" id="IPR018476">
    <property type="entry name" value="GlyceroP-diester-Pdiesterase_M"/>
</dbReference>